<evidence type="ECO:0000256" key="6">
    <source>
        <dbReference type="SAM" id="Phobius"/>
    </source>
</evidence>
<evidence type="ECO:0000313" key="9">
    <source>
        <dbReference type="Proteomes" id="UP000774130"/>
    </source>
</evidence>
<dbReference type="InterPro" id="IPR020846">
    <property type="entry name" value="MFS_dom"/>
</dbReference>
<dbReference type="Proteomes" id="UP000774130">
    <property type="component" value="Unassembled WGS sequence"/>
</dbReference>
<feature type="transmembrane region" description="Helical" evidence="6">
    <location>
        <begin position="199"/>
        <end position="223"/>
    </location>
</feature>
<feature type="transmembrane region" description="Helical" evidence="6">
    <location>
        <begin position="301"/>
        <end position="324"/>
    </location>
</feature>
<keyword evidence="9" id="KW-1185">Reference proteome</keyword>
<reference evidence="8 9" key="1">
    <citation type="submission" date="2021-06" db="EMBL/GenBank/DDBJ databases">
        <title>Enterococcus alishanensis sp. nov., a novel lactic acid bacterium isolated from fresh coffee beans.</title>
        <authorList>
            <person name="Chen Y.-S."/>
        </authorList>
    </citation>
    <scope>NUCLEOTIDE SEQUENCE [LARGE SCALE GENOMIC DNA]</scope>
    <source>
        <strain evidence="8 9">ALS3</strain>
    </source>
</reference>
<evidence type="ECO:0000256" key="5">
    <source>
        <dbReference type="ARBA" id="ARBA00023136"/>
    </source>
</evidence>
<comment type="caution">
    <text evidence="8">The sequence shown here is derived from an EMBL/GenBank/DDBJ whole genome shotgun (WGS) entry which is preliminary data.</text>
</comment>
<evidence type="ECO:0000313" key="8">
    <source>
        <dbReference type="EMBL" id="MBV7389237.1"/>
    </source>
</evidence>
<dbReference type="Pfam" id="PF07690">
    <property type="entry name" value="MFS_1"/>
    <property type="match status" value="1"/>
</dbReference>
<keyword evidence="5 6" id="KW-0472">Membrane</keyword>
<evidence type="ECO:0000259" key="7">
    <source>
        <dbReference type="PROSITE" id="PS50850"/>
    </source>
</evidence>
<dbReference type="CDD" id="cd17321">
    <property type="entry name" value="MFS_MMR_MDR_like"/>
    <property type="match status" value="1"/>
</dbReference>
<proteinExistence type="predicted"/>
<feature type="transmembrane region" description="Helical" evidence="6">
    <location>
        <begin position="76"/>
        <end position="94"/>
    </location>
</feature>
<feature type="transmembrane region" description="Helical" evidence="6">
    <location>
        <begin position="441"/>
        <end position="464"/>
    </location>
</feature>
<dbReference type="PANTHER" id="PTHR42718">
    <property type="entry name" value="MAJOR FACILITATOR SUPERFAMILY MULTIDRUG TRANSPORTER MFSC"/>
    <property type="match status" value="1"/>
</dbReference>
<accession>A0ABS6T8K8</accession>
<evidence type="ECO:0000256" key="1">
    <source>
        <dbReference type="ARBA" id="ARBA00004651"/>
    </source>
</evidence>
<sequence>MASKSKLLSGPIIVLGLFSFLSSLSGESTNLALPNISQALQITNNQATWIVQVGLITTTILLVAFGHLGDMISKEFVFLIGGIFFTLGSLVNGLAPGLTILLLGRVVQAIGSAMIMANSIGITTELSTPKNRGELLAITSMFISVGAISGPAIGGLILSFTSWRLIYLINVPLGILFILIGLKVFTFPKISVATVKKSLAGANWFGQIIFSVGIIVLSISSLFFQNPKLSYLVGIAAFILGAVLTIYSFMQDDHSQTPWISPTILRNKPFVFSMFALFLAMLVNVASNILLPFYLQSFNGISPLIAGLIMILQSSVMLFVSPISGRLADRIGSGKLIIAGLLVLAVSQIGYTMFPLKFNWLLVLLPILLNGVGMGMFLAPNNSLAISYVDKSLTGVAGSLTSFFRTIGMSLGITIASTVLFAQLPGVRYITPQLGTTFLTAFHHVFLLMTGLSLIAAILSLYLLKWEKERALKN</sequence>
<dbReference type="InterPro" id="IPR011701">
    <property type="entry name" value="MFS"/>
</dbReference>
<feature type="transmembrane region" description="Helical" evidence="6">
    <location>
        <begin position="165"/>
        <end position="187"/>
    </location>
</feature>
<keyword evidence="3 6" id="KW-0812">Transmembrane</keyword>
<feature type="transmembrane region" description="Helical" evidence="6">
    <location>
        <begin position="135"/>
        <end position="159"/>
    </location>
</feature>
<evidence type="ECO:0000256" key="3">
    <source>
        <dbReference type="ARBA" id="ARBA00022692"/>
    </source>
</evidence>
<organism evidence="8 9">
    <name type="scientific">Enterococcus alishanensis</name>
    <dbReference type="NCBI Taxonomy" id="1303817"/>
    <lineage>
        <taxon>Bacteria</taxon>
        <taxon>Bacillati</taxon>
        <taxon>Bacillota</taxon>
        <taxon>Bacilli</taxon>
        <taxon>Lactobacillales</taxon>
        <taxon>Enterococcaceae</taxon>
        <taxon>Enterococcus</taxon>
    </lineage>
</organism>
<evidence type="ECO:0000256" key="2">
    <source>
        <dbReference type="ARBA" id="ARBA00022448"/>
    </source>
</evidence>
<keyword evidence="4 6" id="KW-1133">Transmembrane helix</keyword>
<gene>
    <name evidence="8" type="ORF">KUA55_00980</name>
</gene>
<feature type="transmembrane region" description="Helical" evidence="6">
    <location>
        <begin position="360"/>
        <end position="379"/>
    </location>
</feature>
<feature type="transmembrane region" description="Helical" evidence="6">
    <location>
        <begin position="400"/>
        <end position="421"/>
    </location>
</feature>
<dbReference type="PANTHER" id="PTHR42718:SF9">
    <property type="entry name" value="MAJOR FACILITATOR SUPERFAMILY MULTIDRUG TRANSPORTER MFSC"/>
    <property type="match status" value="1"/>
</dbReference>
<protein>
    <submittedName>
        <fullName evidence="8">MFS transporter</fullName>
    </submittedName>
</protein>
<feature type="transmembrane region" description="Helical" evidence="6">
    <location>
        <begin position="229"/>
        <end position="249"/>
    </location>
</feature>
<feature type="transmembrane region" description="Helical" evidence="6">
    <location>
        <begin position="49"/>
        <end position="69"/>
    </location>
</feature>
<name>A0ABS6T8K8_9ENTE</name>
<evidence type="ECO:0000256" key="4">
    <source>
        <dbReference type="ARBA" id="ARBA00022989"/>
    </source>
</evidence>
<feature type="transmembrane region" description="Helical" evidence="6">
    <location>
        <begin position="270"/>
        <end position="295"/>
    </location>
</feature>
<feature type="domain" description="Major facilitator superfamily (MFS) profile" evidence="7">
    <location>
        <begin position="11"/>
        <end position="468"/>
    </location>
</feature>
<dbReference type="EMBL" id="JAHUZB010000001">
    <property type="protein sequence ID" value="MBV7389237.1"/>
    <property type="molecule type" value="Genomic_DNA"/>
</dbReference>
<dbReference type="PROSITE" id="PS50850">
    <property type="entry name" value="MFS"/>
    <property type="match status" value="1"/>
</dbReference>
<comment type="subcellular location">
    <subcellularLocation>
        <location evidence="1">Cell membrane</location>
        <topology evidence="1">Multi-pass membrane protein</topology>
    </subcellularLocation>
</comment>
<dbReference type="RefSeq" id="WP_218324304.1">
    <property type="nucleotide sequence ID" value="NZ_JAHUZB010000001.1"/>
</dbReference>
<keyword evidence="2" id="KW-0813">Transport</keyword>
<feature type="transmembrane region" description="Helical" evidence="6">
    <location>
        <begin position="336"/>
        <end position="354"/>
    </location>
</feature>